<dbReference type="AlphaFoldDB" id="A0AAU6Q2I6"/>
<organism evidence="2">
    <name type="scientific">Deinococcus sp. VB142</name>
    <dbReference type="NCBI Taxonomy" id="3112952"/>
    <lineage>
        <taxon>Bacteria</taxon>
        <taxon>Thermotogati</taxon>
        <taxon>Deinococcota</taxon>
        <taxon>Deinococci</taxon>
        <taxon>Deinococcales</taxon>
        <taxon>Deinococcaceae</taxon>
        <taxon>Deinococcus</taxon>
    </lineage>
</organism>
<accession>A0AAU6Q2I6</accession>
<proteinExistence type="predicted"/>
<feature type="signal peptide" evidence="1">
    <location>
        <begin position="1"/>
        <end position="29"/>
    </location>
</feature>
<dbReference type="EMBL" id="CP149782">
    <property type="protein sequence ID" value="WYF44818.1"/>
    <property type="molecule type" value="Genomic_DNA"/>
</dbReference>
<dbReference type="RefSeq" id="WP_339095999.1">
    <property type="nucleotide sequence ID" value="NZ_CP149782.1"/>
</dbReference>
<sequence length="172" mass="17666">MFALSIFRVRPALLGVALALASCAPTVTAPQLGRIVNGKTGAEGTVSFERGSLRPLVADPFAPDNTRIQLGDDLYTGRTQLVARGGTAPLPAGWGLSVGVAGGTGAGPLGQVGWDTRLDSPRAAAPAYSGNLIARTSGVRVRTLTCTLLVDAQEHGIGECTGEDGTKYAMQF</sequence>
<keyword evidence="1" id="KW-0732">Signal</keyword>
<name>A0AAU6Q2I6_9DEIO</name>
<gene>
    <name evidence="2" type="ORF">WDJ50_01500</name>
</gene>
<protein>
    <submittedName>
        <fullName evidence="2">Uncharacterized protein</fullName>
    </submittedName>
</protein>
<evidence type="ECO:0000256" key="1">
    <source>
        <dbReference type="SAM" id="SignalP"/>
    </source>
</evidence>
<reference evidence="2" key="1">
    <citation type="submission" date="2024-03" db="EMBL/GenBank/DDBJ databases">
        <title>Deinococcus weizhi sp. nov., isolated from human skin.</title>
        <authorList>
            <person name="Wei Z."/>
            <person name="Tian F."/>
            <person name="Yang C."/>
            <person name="Xin L.T."/>
            <person name="Wen Z.J."/>
            <person name="Lan K.C."/>
            <person name="Yu L."/>
            <person name="Zhe W."/>
            <person name="Dan F.D."/>
            <person name="Jun W."/>
            <person name="Rui Z."/>
            <person name="Yong X.J."/>
            <person name="Ting Y."/>
            <person name="Wei X."/>
            <person name="Xu Z.G."/>
            <person name="Xin Z."/>
            <person name="Dong F.G."/>
            <person name="Ni X.M."/>
            <person name="Zheng M.G."/>
            <person name="Chun Y."/>
            <person name="Qian W.X."/>
        </authorList>
    </citation>
    <scope>NUCLEOTIDE SEQUENCE</scope>
    <source>
        <strain evidence="2">VB142</strain>
    </source>
</reference>
<evidence type="ECO:0000313" key="2">
    <source>
        <dbReference type="EMBL" id="WYF44818.1"/>
    </source>
</evidence>
<feature type="chain" id="PRO_5043402936" evidence="1">
    <location>
        <begin position="30"/>
        <end position="172"/>
    </location>
</feature>